<organism evidence="3 4">
    <name type="scientific">Streptomyces mobaraensis</name>
    <name type="common">Streptoverticillium mobaraense</name>
    <dbReference type="NCBI Taxonomy" id="35621"/>
    <lineage>
        <taxon>Bacteria</taxon>
        <taxon>Bacillati</taxon>
        <taxon>Actinomycetota</taxon>
        <taxon>Actinomycetes</taxon>
        <taxon>Kitasatosporales</taxon>
        <taxon>Streptomycetaceae</taxon>
        <taxon>Streptomyces</taxon>
    </lineage>
</organism>
<dbReference type="Proteomes" id="UP000327000">
    <property type="component" value="Unassembled WGS sequence"/>
</dbReference>
<evidence type="ECO:0000313" key="4">
    <source>
        <dbReference type="Proteomes" id="UP000327000"/>
    </source>
</evidence>
<name>A0A5N5WGA7_STRMB</name>
<dbReference type="GO" id="GO:0016705">
    <property type="term" value="F:oxidoreductase activity, acting on paired donors, with incorporation or reduction of molecular oxygen"/>
    <property type="evidence" value="ECO:0007669"/>
    <property type="project" value="InterPro"/>
</dbReference>
<keyword evidence="4" id="KW-1185">Reference proteome</keyword>
<comment type="caution">
    <text evidence="3">The sequence shown here is derived from an EMBL/GenBank/DDBJ whole genome shotgun (WGS) entry which is preliminary data.</text>
</comment>
<dbReference type="EMBL" id="VOKX01000006">
    <property type="protein sequence ID" value="KAB7852326.1"/>
    <property type="molecule type" value="Genomic_DNA"/>
</dbReference>
<dbReference type="GO" id="GO:0005506">
    <property type="term" value="F:iron ion binding"/>
    <property type="evidence" value="ECO:0007669"/>
    <property type="project" value="InterPro"/>
</dbReference>
<dbReference type="PROSITE" id="PS00086">
    <property type="entry name" value="CYTOCHROME_P450"/>
    <property type="match status" value="1"/>
</dbReference>
<dbReference type="GO" id="GO:0004497">
    <property type="term" value="F:monooxygenase activity"/>
    <property type="evidence" value="ECO:0007669"/>
    <property type="project" value="UniProtKB-KW"/>
</dbReference>
<sequence length="355" mass="38144">MISRYEDCLAVLRDNALFTADPRRLRDAGALVPERSGTLAPEDRAPVRELLTDAFRAQDFGQLAADVREFTRHLLTAREGRTETDFVADLAVPVASYAAGALFGGGLARRDGFLDTCRDAARGMTAGATPEEAEAGLRARALLSQMLRAEYRYAHGGSDRRGGVLRYLRLHEAERAVALEALTGALCALLFAALNSGPRLLGNALNALVRTPGSLPRLATANGPRLTAALDELIRYDSPFQAQDRAVTSATTLGGRRLAAGDRVRILLGSAHRDPEVFPHPDRLDLSRTPNPHFAFGLGPHACLGVPLALLEARVLLTEFAAAHPDATPARPGLREPHPTLRGFLTLPVAVGRRP</sequence>
<protein>
    <submittedName>
        <fullName evidence="3">Cytochrome P450</fullName>
    </submittedName>
</protein>
<keyword evidence="2" id="KW-0408">Iron</keyword>
<dbReference type="AlphaFoldDB" id="A0A5N5WGA7"/>
<dbReference type="Gene3D" id="1.10.630.10">
    <property type="entry name" value="Cytochrome P450"/>
    <property type="match status" value="1"/>
</dbReference>
<dbReference type="RefSeq" id="WP_152262292.1">
    <property type="nucleotide sequence ID" value="NZ_VOKX01000006.1"/>
</dbReference>
<dbReference type="InterPro" id="IPR017972">
    <property type="entry name" value="Cyt_P450_CS"/>
</dbReference>
<accession>A0A5N5WGA7</accession>
<keyword evidence="2" id="KW-0503">Monooxygenase</keyword>
<dbReference type="OrthoDB" id="54272at2"/>
<proteinExistence type="inferred from homology"/>
<dbReference type="InterPro" id="IPR001128">
    <property type="entry name" value="Cyt_P450"/>
</dbReference>
<dbReference type="SUPFAM" id="SSF48264">
    <property type="entry name" value="Cytochrome P450"/>
    <property type="match status" value="1"/>
</dbReference>
<keyword evidence="2" id="KW-0479">Metal-binding</keyword>
<dbReference type="InterPro" id="IPR002397">
    <property type="entry name" value="Cyt_P450_B"/>
</dbReference>
<evidence type="ECO:0000313" key="3">
    <source>
        <dbReference type="EMBL" id="KAB7852326.1"/>
    </source>
</evidence>
<keyword evidence="2" id="KW-0560">Oxidoreductase</keyword>
<keyword evidence="2" id="KW-0349">Heme</keyword>
<reference evidence="3 4" key="1">
    <citation type="journal article" date="2019" name="Microb. Cell Fact.">
        <title>Exploring novel herbicidin analogues by transcriptional regulator overexpression and MS/MS molecular networking.</title>
        <authorList>
            <person name="Shi Y."/>
            <person name="Gu R."/>
            <person name="Li Y."/>
            <person name="Wang X."/>
            <person name="Ren W."/>
            <person name="Li X."/>
            <person name="Wang L."/>
            <person name="Xie Y."/>
            <person name="Hong B."/>
        </authorList>
    </citation>
    <scope>NUCLEOTIDE SEQUENCE [LARGE SCALE GENOMIC DNA]</scope>
    <source>
        <strain evidence="3 4">US-43</strain>
    </source>
</reference>
<dbReference type="GO" id="GO:0020037">
    <property type="term" value="F:heme binding"/>
    <property type="evidence" value="ECO:0007669"/>
    <property type="project" value="InterPro"/>
</dbReference>
<dbReference type="Pfam" id="PF00067">
    <property type="entry name" value="p450"/>
    <property type="match status" value="1"/>
</dbReference>
<dbReference type="InterPro" id="IPR036396">
    <property type="entry name" value="Cyt_P450_sf"/>
</dbReference>
<dbReference type="PANTHER" id="PTHR46696">
    <property type="entry name" value="P450, PUTATIVE (EUROFUNG)-RELATED"/>
    <property type="match status" value="1"/>
</dbReference>
<evidence type="ECO:0000256" key="2">
    <source>
        <dbReference type="RuleBase" id="RU000461"/>
    </source>
</evidence>
<gene>
    <name evidence="3" type="ORF">FRZ00_02150</name>
</gene>
<dbReference type="PRINTS" id="PR00359">
    <property type="entry name" value="BP450"/>
</dbReference>
<dbReference type="PANTHER" id="PTHR46696:SF1">
    <property type="entry name" value="CYTOCHROME P450 YJIB-RELATED"/>
    <property type="match status" value="1"/>
</dbReference>
<comment type="similarity">
    <text evidence="1 2">Belongs to the cytochrome P450 family.</text>
</comment>
<evidence type="ECO:0000256" key="1">
    <source>
        <dbReference type="ARBA" id="ARBA00010617"/>
    </source>
</evidence>